<evidence type="ECO:0000313" key="10">
    <source>
        <dbReference type="EMBL" id="SPF32265.1"/>
    </source>
</evidence>
<dbReference type="PANTHER" id="PTHR33653:SF1">
    <property type="entry name" value="RIBONUCLEASE VAPC2"/>
    <property type="match status" value="1"/>
</dbReference>
<keyword evidence="8" id="KW-0800">Toxin</keyword>
<evidence type="ECO:0000256" key="2">
    <source>
        <dbReference type="ARBA" id="ARBA00022649"/>
    </source>
</evidence>
<dbReference type="SUPFAM" id="SSF88723">
    <property type="entry name" value="PIN domain-like"/>
    <property type="match status" value="1"/>
</dbReference>
<evidence type="ECO:0000256" key="5">
    <source>
        <dbReference type="ARBA" id="ARBA00022801"/>
    </source>
</evidence>
<dbReference type="Proteomes" id="UP000238701">
    <property type="component" value="Unassembled WGS sequence"/>
</dbReference>
<dbReference type="InterPro" id="IPR050556">
    <property type="entry name" value="Type_II_TA_system_RNase"/>
</dbReference>
<evidence type="ECO:0000256" key="7">
    <source>
        <dbReference type="ARBA" id="ARBA00038093"/>
    </source>
</evidence>
<dbReference type="GO" id="GO:0000287">
    <property type="term" value="F:magnesium ion binding"/>
    <property type="evidence" value="ECO:0007669"/>
    <property type="project" value="UniProtKB-UniRule"/>
</dbReference>
<reference evidence="11" key="1">
    <citation type="submission" date="2018-02" db="EMBL/GenBank/DDBJ databases">
        <authorList>
            <person name="Hausmann B."/>
        </authorList>
    </citation>
    <scope>NUCLEOTIDE SEQUENCE [LARGE SCALE GENOMIC DNA]</scope>
    <source>
        <strain evidence="11">Peat soil MAG SbA1</strain>
    </source>
</reference>
<protein>
    <recommendedName>
        <fullName evidence="8">Ribonuclease VapC</fullName>
        <shortName evidence="8">RNase VapC</shortName>
        <ecNumber evidence="8">3.1.-.-</ecNumber>
    </recommendedName>
    <alternativeName>
        <fullName evidence="8">Toxin VapC</fullName>
    </alternativeName>
</protein>
<keyword evidence="5 8" id="KW-0378">Hydrolase</keyword>
<dbReference type="InterPro" id="IPR022907">
    <property type="entry name" value="VapC_family"/>
</dbReference>
<dbReference type="Gene3D" id="3.40.50.1010">
    <property type="entry name" value="5'-nuclease"/>
    <property type="match status" value="1"/>
</dbReference>
<feature type="domain" description="PIN" evidence="9">
    <location>
        <begin position="4"/>
        <end position="123"/>
    </location>
</feature>
<keyword evidence="3 8" id="KW-0540">Nuclease</keyword>
<dbReference type="Pfam" id="PF01850">
    <property type="entry name" value="PIN"/>
    <property type="match status" value="1"/>
</dbReference>
<comment type="function">
    <text evidence="8">Toxic component of a toxin-antitoxin (TA) system. An RNase.</text>
</comment>
<evidence type="ECO:0000256" key="3">
    <source>
        <dbReference type="ARBA" id="ARBA00022722"/>
    </source>
</evidence>
<dbReference type="InterPro" id="IPR002716">
    <property type="entry name" value="PIN_dom"/>
</dbReference>
<dbReference type="EC" id="3.1.-.-" evidence="8"/>
<evidence type="ECO:0000256" key="6">
    <source>
        <dbReference type="ARBA" id="ARBA00022842"/>
    </source>
</evidence>
<proteinExistence type="inferred from homology"/>
<dbReference type="GO" id="GO:0016787">
    <property type="term" value="F:hydrolase activity"/>
    <property type="evidence" value="ECO:0007669"/>
    <property type="project" value="UniProtKB-KW"/>
</dbReference>
<gene>
    <name evidence="8 10" type="primary">vapC</name>
    <name evidence="10" type="ORF">SBA1_1040033</name>
</gene>
<evidence type="ECO:0000313" key="11">
    <source>
        <dbReference type="Proteomes" id="UP000238701"/>
    </source>
</evidence>
<organism evidence="10 11">
    <name type="scientific">Candidatus Sulfotelmatobacter kueseliae</name>
    <dbReference type="NCBI Taxonomy" id="2042962"/>
    <lineage>
        <taxon>Bacteria</taxon>
        <taxon>Pseudomonadati</taxon>
        <taxon>Acidobacteriota</taxon>
        <taxon>Terriglobia</taxon>
        <taxon>Terriglobales</taxon>
        <taxon>Candidatus Korobacteraceae</taxon>
        <taxon>Candidatus Sulfotelmatobacter</taxon>
    </lineage>
</organism>
<comment type="cofactor">
    <cofactor evidence="1 8">
        <name>Mg(2+)</name>
        <dbReference type="ChEBI" id="CHEBI:18420"/>
    </cofactor>
</comment>
<sequence length="138" mass="15555">MNFLLDTNAVSEWIKPRPNPGLIGWMESTDEDRVFISVITLAELRYGVERLAAGARRRRLEEWLGHELPLRFESRILPVDTNVAEAWGKTVSRSDAAGRPMGAMDAFLAATAETHHLTLVTRNVSDFPVLKEVLNPWT</sequence>
<dbReference type="OrthoDB" id="9815354at2"/>
<dbReference type="InterPro" id="IPR029060">
    <property type="entry name" value="PIN-like_dom_sf"/>
</dbReference>
<comment type="similarity">
    <text evidence="7 8">Belongs to the PINc/VapC protein family.</text>
</comment>
<evidence type="ECO:0000256" key="1">
    <source>
        <dbReference type="ARBA" id="ARBA00001946"/>
    </source>
</evidence>
<dbReference type="AlphaFoldDB" id="A0A2U3JXW3"/>
<feature type="binding site" evidence="8">
    <location>
        <position position="105"/>
    </location>
    <ligand>
        <name>Mg(2+)</name>
        <dbReference type="ChEBI" id="CHEBI:18420"/>
    </ligand>
</feature>
<keyword evidence="6 8" id="KW-0460">Magnesium</keyword>
<dbReference type="CDD" id="cd18746">
    <property type="entry name" value="PIN_VapC4-5_FitB-like"/>
    <property type="match status" value="1"/>
</dbReference>
<keyword evidence="4 8" id="KW-0479">Metal-binding</keyword>
<evidence type="ECO:0000256" key="8">
    <source>
        <dbReference type="HAMAP-Rule" id="MF_00265"/>
    </source>
</evidence>
<dbReference type="HAMAP" id="MF_00265">
    <property type="entry name" value="VapC_Nob1"/>
    <property type="match status" value="1"/>
</dbReference>
<name>A0A2U3JXW3_9BACT</name>
<dbReference type="EMBL" id="OMOD01000007">
    <property type="protein sequence ID" value="SPF32265.1"/>
    <property type="molecule type" value="Genomic_DNA"/>
</dbReference>
<dbReference type="GO" id="GO:0090729">
    <property type="term" value="F:toxin activity"/>
    <property type="evidence" value="ECO:0007669"/>
    <property type="project" value="UniProtKB-KW"/>
</dbReference>
<accession>A0A2U3JXW3</accession>
<dbReference type="GO" id="GO:0004540">
    <property type="term" value="F:RNA nuclease activity"/>
    <property type="evidence" value="ECO:0007669"/>
    <property type="project" value="InterPro"/>
</dbReference>
<dbReference type="PANTHER" id="PTHR33653">
    <property type="entry name" value="RIBONUCLEASE VAPC2"/>
    <property type="match status" value="1"/>
</dbReference>
<keyword evidence="2 8" id="KW-1277">Toxin-antitoxin system</keyword>
<feature type="binding site" evidence="8">
    <location>
        <position position="6"/>
    </location>
    <ligand>
        <name>Mg(2+)</name>
        <dbReference type="ChEBI" id="CHEBI:18420"/>
    </ligand>
</feature>
<evidence type="ECO:0000256" key="4">
    <source>
        <dbReference type="ARBA" id="ARBA00022723"/>
    </source>
</evidence>
<evidence type="ECO:0000259" key="9">
    <source>
        <dbReference type="Pfam" id="PF01850"/>
    </source>
</evidence>